<name>A0A4C1WWF9_EUMVA</name>
<evidence type="ECO:0000313" key="2">
    <source>
        <dbReference type="EMBL" id="GBP54457.1"/>
    </source>
</evidence>
<feature type="region of interest" description="Disordered" evidence="1">
    <location>
        <begin position="1"/>
        <end position="31"/>
    </location>
</feature>
<keyword evidence="3" id="KW-1185">Reference proteome</keyword>
<accession>A0A4C1WWF9</accession>
<sequence>MIPGRVGPQERPCLKNGSSCRKSDTRGRRITYQQAERNRKSIWKLSITDSCVATRRQLTEPTLPWTICWRQVPFNLNAGRGPFLSAISEVAHVSCHKIKALYPPEFLLECG</sequence>
<protein>
    <submittedName>
        <fullName evidence="2">Uncharacterized protein</fullName>
    </submittedName>
</protein>
<evidence type="ECO:0000313" key="3">
    <source>
        <dbReference type="Proteomes" id="UP000299102"/>
    </source>
</evidence>
<evidence type="ECO:0000256" key="1">
    <source>
        <dbReference type="SAM" id="MobiDB-lite"/>
    </source>
</evidence>
<comment type="caution">
    <text evidence="2">The sequence shown here is derived from an EMBL/GenBank/DDBJ whole genome shotgun (WGS) entry which is preliminary data.</text>
</comment>
<dbReference type="EMBL" id="BGZK01000647">
    <property type="protein sequence ID" value="GBP54457.1"/>
    <property type="molecule type" value="Genomic_DNA"/>
</dbReference>
<organism evidence="2 3">
    <name type="scientific">Eumeta variegata</name>
    <name type="common">Bagworm moth</name>
    <name type="synonym">Eumeta japonica</name>
    <dbReference type="NCBI Taxonomy" id="151549"/>
    <lineage>
        <taxon>Eukaryota</taxon>
        <taxon>Metazoa</taxon>
        <taxon>Ecdysozoa</taxon>
        <taxon>Arthropoda</taxon>
        <taxon>Hexapoda</taxon>
        <taxon>Insecta</taxon>
        <taxon>Pterygota</taxon>
        <taxon>Neoptera</taxon>
        <taxon>Endopterygota</taxon>
        <taxon>Lepidoptera</taxon>
        <taxon>Glossata</taxon>
        <taxon>Ditrysia</taxon>
        <taxon>Tineoidea</taxon>
        <taxon>Psychidae</taxon>
        <taxon>Oiketicinae</taxon>
        <taxon>Eumeta</taxon>
    </lineage>
</organism>
<proteinExistence type="predicted"/>
<dbReference type="Proteomes" id="UP000299102">
    <property type="component" value="Unassembled WGS sequence"/>
</dbReference>
<dbReference type="AlphaFoldDB" id="A0A4C1WWF9"/>
<gene>
    <name evidence="2" type="ORF">EVAR_36015_1</name>
</gene>
<reference evidence="2 3" key="1">
    <citation type="journal article" date="2019" name="Commun. Biol.">
        <title>The bagworm genome reveals a unique fibroin gene that provides high tensile strength.</title>
        <authorList>
            <person name="Kono N."/>
            <person name="Nakamura H."/>
            <person name="Ohtoshi R."/>
            <person name="Tomita M."/>
            <person name="Numata K."/>
            <person name="Arakawa K."/>
        </authorList>
    </citation>
    <scope>NUCLEOTIDE SEQUENCE [LARGE SCALE GENOMIC DNA]</scope>
</reference>